<dbReference type="EMBL" id="CAKJTJ010000006">
    <property type="protein sequence ID" value="CAG9620729.1"/>
    <property type="molecule type" value="Genomic_DNA"/>
</dbReference>
<name>A0ABM8YL82_9BACI</name>
<evidence type="ECO:0000313" key="1">
    <source>
        <dbReference type="EMBL" id="CAG9620729.1"/>
    </source>
</evidence>
<organism evidence="1 2">
    <name type="scientific">Sutcliffiella rhizosphaerae</name>
    <dbReference type="NCBI Taxonomy" id="2880967"/>
    <lineage>
        <taxon>Bacteria</taxon>
        <taxon>Bacillati</taxon>
        <taxon>Bacillota</taxon>
        <taxon>Bacilli</taxon>
        <taxon>Bacillales</taxon>
        <taxon>Bacillaceae</taxon>
        <taxon>Sutcliffiella</taxon>
    </lineage>
</organism>
<comment type="caution">
    <text evidence="1">The sequence shown here is derived from an EMBL/GenBank/DDBJ whole genome shotgun (WGS) entry which is preliminary data.</text>
</comment>
<gene>
    <name evidence="1" type="ORF">BACCIP111883_01499</name>
</gene>
<protein>
    <submittedName>
        <fullName evidence="1">Uncharacterized protein</fullName>
    </submittedName>
</protein>
<proteinExistence type="predicted"/>
<accession>A0ABM8YL82</accession>
<reference evidence="1 2" key="1">
    <citation type="submission" date="2021-10" db="EMBL/GenBank/DDBJ databases">
        <authorList>
            <person name="Criscuolo A."/>
        </authorList>
    </citation>
    <scope>NUCLEOTIDE SEQUENCE [LARGE SCALE GENOMIC DNA]</scope>
    <source>
        <strain evidence="2">CIP 111883</strain>
    </source>
</reference>
<keyword evidence="2" id="KW-1185">Reference proteome</keyword>
<sequence length="68" mass="7870">MYMKFCHRCHNYSFSSFERDQSDCPNCSLSLESGKNYIAQATIKKDTKVKGRKKLTISLVKSKFDRGI</sequence>
<evidence type="ECO:0000313" key="2">
    <source>
        <dbReference type="Proteomes" id="UP000789833"/>
    </source>
</evidence>
<dbReference type="Proteomes" id="UP000789833">
    <property type="component" value="Unassembled WGS sequence"/>
</dbReference>